<keyword evidence="2" id="KW-1185">Reference proteome</keyword>
<sequence length="91" mass="10860">MRKNSLLPNFYAFILKLSHNLSRFKNLHQHCIFSIKANVMGLLERCLESKAMLKLQMVLESIENNNKKRTKLTQSSNFLLHDYYYYENFIA</sequence>
<name>A0A1J1I0S7_9DIPT</name>
<evidence type="ECO:0000313" key="2">
    <source>
        <dbReference type="Proteomes" id="UP000183832"/>
    </source>
</evidence>
<dbReference type="Proteomes" id="UP000183832">
    <property type="component" value="Unassembled WGS sequence"/>
</dbReference>
<protein>
    <submittedName>
        <fullName evidence="1">CLUMA_CG006005, isoform A</fullName>
    </submittedName>
</protein>
<gene>
    <name evidence="1" type="ORF">CLUMA_CG006005</name>
</gene>
<organism evidence="1 2">
    <name type="scientific">Clunio marinus</name>
    <dbReference type="NCBI Taxonomy" id="568069"/>
    <lineage>
        <taxon>Eukaryota</taxon>
        <taxon>Metazoa</taxon>
        <taxon>Ecdysozoa</taxon>
        <taxon>Arthropoda</taxon>
        <taxon>Hexapoda</taxon>
        <taxon>Insecta</taxon>
        <taxon>Pterygota</taxon>
        <taxon>Neoptera</taxon>
        <taxon>Endopterygota</taxon>
        <taxon>Diptera</taxon>
        <taxon>Nematocera</taxon>
        <taxon>Chironomoidea</taxon>
        <taxon>Chironomidae</taxon>
        <taxon>Clunio</taxon>
    </lineage>
</organism>
<proteinExistence type="predicted"/>
<evidence type="ECO:0000313" key="1">
    <source>
        <dbReference type="EMBL" id="CRK92438.1"/>
    </source>
</evidence>
<dbReference type="EMBL" id="CVRI01000028">
    <property type="protein sequence ID" value="CRK92438.1"/>
    <property type="molecule type" value="Genomic_DNA"/>
</dbReference>
<reference evidence="1 2" key="1">
    <citation type="submission" date="2015-04" db="EMBL/GenBank/DDBJ databases">
        <authorList>
            <person name="Syromyatnikov M.Y."/>
            <person name="Popov V.N."/>
        </authorList>
    </citation>
    <scope>NUCLEOTIDE SEQUENCE [LARGE SCALE GENOMIC DNA]</scope>
</reference>
<accession>A0A1J1I0S7</accession>
<dbReference type="AlphaFoldDB" id="A0A1J1I0S7"/>